<protein>
    <submittedName>
        <fullName evidence="1">Uncharacterized protein</fullName>
    </submittedName>
</protein>
<dbReference type="EMBL" id="JACHEB010000010">
    <property type="protein sequence ID" value="MBB5330507.1"/>
    <property type="molecule type" value="Genomic_DNA"/>
</dbReference>
<accession>A0A9X0QHA9</accession>
<keyword evidence="2" id="KW-1185">Reference proteome</keyword>
<name>A0A9X0QHA9_9BACT</name>
<sequence>MLIRSFSLQLSWQASDTRPKVGQTVFFSSATWLRTDNRLGDRLAIFRVMDMNQTPAPSFFALDQVFDAVRRYG</sequence>
<gene>
    <name evidence="1" type="ORF">HDF14_004142</name>
</gene>
<comment type="caution">
    <text evidence="1">The sequence shown here is derived from an EMBL/GenBank/DDBJ whole genome shotgun (WGS) entry which is preliminary data.</text>
</comment>
<evidence type="ECO:0000313" key="2">
    <source>
        <dbReference type="Proteomes" id="UP000535182"/>
    </source>
</evidence>
<reference evidence="1 2" key="1">
    <citation type="submission" date="2020-08" db="EMBL/GenBank/DDBJ databases">
        <title>Genomic Encyclopedia of Type Strains, Phase IV (KMG-V): Genome sequencing to study the core and pangenomes of soil and plant-associated prokaryotes.</title>
        <authorList>
            <person name="Whitman W."/>
        </authorList>
    </citation>
    <scope>NUCLEOTIDE SEQUENCE [LARGE SCALE GENOMIC DNA]</scope>
    <source>
        <strain evidence="1 2">X5P2</strain>
    </source>
</reference>
<organism evidence="1 2">
    <name type="scientific">Tunturiibacter gelidiferens</name>
    <dbReference type="NCBI Taxonomy" id="3069689"/>
    <lineage>
        <taxon>Bacteria</taxon>
        <taxon>Pseudomonadati</taxon>
        <taxon>Acidobacteriota</taxon>
        <taxon>Terriglobia</taxon>
        <taxon>Terriglobales</taxon>
        <taxon>Acidobacteriaceae</taxon>
        <taxon>Tunturiibacter</taxon>
    </lineage>
</organism>
<proteinExistence type="predicted"/>
<dbReference type="Proteomes" id="UP000535182">
    <property type="component" value="Unassembled WGS sequence"/>
</dbReference>
<dbReference type="AlphaFoldDB" id="A0A9X0QHA9"/>
<evidence type="ECO:0000313" key="1">
    <source>
        <dbReference type="EMBL" id="MBB5330507.1"/>
    </source>
</evidence>